<dbReference type="SMART" id="SM00490">
    <property type="entry name" value="HELICc"/>
    <property type="match status" value="1"/>
</dbReference>
<keyword evidence="3 13" id="KW-0963">Cytoplasm</keyword>
<reference evidence="19" key="1">
    <citation type="submission" date="2017-01" db="EMBL/GenBank/DDBJ databases">
        <authorList>
            <person name="Varghese N."/>
            <person name="Submissions S."/>
        </authorList>
    </citation>
    <scope>NUCLEOTIDE SEQUENCE [LARGE SCALE GENOMIC DNA]</scope>
    <source>
        <strain evidence="19">DSM 18017</strain>
    </source>
</reference>
<dbReference type="GO" id="GO:0003677">
    <property type="term" value="F:DNA binding"/>
    <property type="evidence" value="ECO:0007669"/>
    <property type="project" value="UniProtKB-UniRule"/>
</dbReference>
<keyword evidence="19" id="KW-1185">Reference proteome</keyword>
<evidence type="ECO:0000259" key="15">
    <source>
        <dbReference type="PROSITE" id="PS50151"/>
    </source>
</evidence>
<dbReference type="Pfam" id="PF04851">
    <property type="entry name" value="ResIII"/>
    <property type="match status" value="1"/>
</dbReference>
<dbReference type="InterPro" id="IPR027417">
    <property type="entry name" value="P-loop_NTPase"/>
</dbReference>
<accession>A0A1N7PZ96</accession>
<dbReference type="InterPro" id="IPR004807">
    <property type="entry name" value="UvrB"/>
</dbReference>
<evidence type="ECO:0000256" key="4">
    <source>
        <dbReference type="ARBA" id="ARBA00022741"/>
    </source>
</evidence>
<dbReference type="GO" id="GO:0009381">
    <property type="term" value="F:excinuclease ABC activity"/>
    <property type="evidence" value="ECO:0007669"/>
    <property type="project" value="UniProtKB-UniRule"/>
</dbReference>
<dbReference type="InterPro" id="IPR001650">
    <property type="entry name" value="Helicase_C-like"/>
</dbReference>
<keyword evidence="7 13" id="KW-0067">ATP-binding</keyword>
<evidence type="ECO:0000256" key="9">
    <source>
        <dbReference type="ARBA" id="ARBA00023204"/>
    </source>
</evidence>
<dbReference type="NCBIfam" id="TIGR00631">
    <property type="entry name" value="uvrb"/>
    <property type="match status" value="1"/>
</dbReference>
<evidence type="ECO:0000313" key="18">
    <source>
        <dbReference type="EMBL" id="SIT15948.1"/>
    </source>
</evidence>
<organism evidence="18 19">
    <name type="scientific">Chryseobacterium ureilyticum</name>
    <dbReference type="NCBI Taxonomy" id="373668"/>
    <lineage>
        <taxon>Bacteria</taxon>
        <taxon>Pseudomonadati</taxon>
        <taxon>Bacteroidota</taxon>
        <taxon>Flavobacteriia</taxon>
        <taxon>Flavobacteriales</taxon>
        <taxon>Weeksellaceae</taxon>
        <taxon>Chryseobacterium group</taxon>
        <taxon>Chryseobacterium</taxon>
    </lineage>
</organism>
<evidence type="ECO:0000256" key="12">
    <source>
        <dbReference type="ARBA" id="ARBA00029504"/>
    </source>
</evidence>
<dbReference type="NCBIfam" id="NF003673">
    <property type="entry name" value="PRK05298.1"/>
    <property type="match status" value="1"/>
</dbReference>
<feature type="domain" description="Helicase C-terminal" evidence="17">
    <location>
        <begin position="450"/>
        <end position="624"/>
    </location>
</feature>
<feature type="binding site" evidence="13">
    <location>
        <begin position="58"/>
        <end position="65"/>
    </location>
    <ligand>
        <name>ATP</name>
        <dbReference type="ChEBI" id="CHEBI:30616"/>
    </ligand>
</feature>
<evidence type="ECO:0000256" key="8">
    <source>
        <dbReference type="ARBA" id="ARBA00022881"/>
    </source>
</evidence>
<dbReference type="GO" id="GO:0006289">
    <property type="term" value="P:nucleotide-excision repair"/>
    <property type="evidence" value="ECO:0007669"/>
    <property type="project" value="UniProtKB-UniRule"/>
</dbReference>
<keyword evidence="4 13" id="KW-0547">Nucleotide-binding</keyword>
<comment type="function">
    <text evidence="13">The UvrABC repair system catalyzes the recognition and processing of DNA lesions. A damage recognition complex composed of 2 UvrA and 2 UvrB subunits scans DNA for abnormalities. Upon binding of the UvrA(2)B(2) complex to a putative damaged site, the DNA wraps around one UvrB monomer. DNA wrap is dependent on ATP binding by UvrB and probably causes local melting of the DNA helix, facilitating insertion of UvrB beta-hairpin between the DNA strands. Then UvrB probes one DNA strand for the presence of a lesion. If a lesion is found the UvrA subunits dissociate and the UvrB-DNA preincision complex is formed. This complex is subsequently bound by UvrC and the second UvrB is released. If no lesion is found, the DNA wraps around the other UvrB subunit that will check the other stand for damage.</text>
</comment>
<dbReference type="Pfam" id="PF17757">
    <property type="entry name" value="UvrB_inter"/>
    <property type="match status" value="1"/>
</dbReference>
<dbReference type="PROSITE" id="PS51192">
    <property type="entry name" value="HELICASE_ATP_BIND_1"/>
    <property type="match status" value="1"/>
</dbReference>
<comment type="subunit">
    <text evidence="11 13 14">Forms a heterotetramer with UvrA during the search for lesions. Interacts with UvrC in an incision complex.</text>
</comment>
<dbReference type="GO" id="GO:0005524">
    <property type="term" value="F:ATP binding"/>
    <property type="evidence" value="ECO:0007669"/>
    <property type="project" value="UniProtKB-UniRule"/>
</dbReference>
<comment type="similarity">
    <text evidence="2 13 14">Belongs to the UvrB family.</text>
</comment>
<dbReference type="STRING" id="373668.SAMN05421786_10711"/>
<dbReference type="EMBL" id="FTOL01000007">
    <property type="protein sequence ID" value="SIT15948.1"/>
    <property type="molecule type" value="Genomic_DNA"/>
</dbReference>
<dbReference type="Pfam" id="PF12344">
    <property type="entry name" value="UvrB"/>
    <property type="match status" value="1"/>
</dbReference>
<comment type="subcellular location">
    <subcellularLocation>
        <location evidence="1 13 14">Cytoplasm</location>
    </subcellularLocation>
</comment>
<dbReference type="GO" id="GO:0009380">
    <property type="term" value="C:excinuclease repair complex"/>
    <property type="evidence" value="ECO:0007669"/>
    <property type="project" value="InterPro"/>
</dbReference>
<evidence type="ECO:0000259" key="16">
    <source>
        <dbReference type="PROSITE" id="PS51192"/>
    </source>
</evidence>
<dbReference type="CDD" id="cd17916">
    <property type="entry name" value="DEXHc_UvrB"/>
    <property type="match status" value="1"/>
</dbReference>
<evidence type="ECO:0000313" key="19">
    <source>
        <dbReference type="Proteomes" id="UP000186744"/>
    </source>
</evidence>
<dbReference type="InterPro" id="IPR036876">
    <property type="entry name" value="UVR_dom_sf"/>
</dbReference>
<dbReference type="AlphaFoldDB" id="A0A1N7PZ96"/>
<dbReference type="InterPro" id="IPR001943">
    <property type="entry name" value="UVR_dom"/>
</dbReference>
<dbReference type="PROSITE" id="PS51194">
    <property type="entry name" value="HELICASE_CTER"/>
    <property type="match status" value="1"/>
</dbReference>
<dbReference type="SUPFAM" id="SSF52540">
    <property type="entry name" value="P-loop containing nucleoside triphosphate hydrolases"/>
    <property type="match status" value="2"/>
</dbReference>
<evidence type="ECO:0000256" key="1">
    <source>
        <dbReference type="ARBA" id="ARBA00004496"/>
    </source>
</evidence>
<dbReference type="InterPro" id="IPR014001">
    <property type="entry name" value="Helicase_ATP-bd"/>
</dbReference>
<dbReference type="PANTHER" id="PTHR24029:SF0">
    <property type="entry name" value="UVRABC SYSTEM PROTEIN B"/>
    <property type="match status" value="1"/>
</dbReference>
<keyword evidence="8 13" id="KW-0267">Excision nuclease</keyword>
<evidence type="ECO:0000256" key="11">
    <source>
        <dbReference type="ARBA" id="ARBA00026033"/>
    </source>
</evidence>
<evidence type="ECO:0000259" key="17">
    <source>
        <dbReference type="PROSITE" id="PS51194"/>
    </source>
</evidence>
<dbReference type="GO" id="GO:0009432">
    <property type="term" value="P:SOS response"/>
    <property type="evidence" value="ECO:0007669"/>
    <property type="project" value="UniProtKB-UniRule"/>
</dbReference>
<dbReference type="CDD" id="cd18790">
    <property type="entry name" value="SF2_C_UvrB"/>
    <property type="match status" value="1"/>
</dbReference>
<sequence>MIETLFCLIISFVFLLYTFFLMNFNLHSEYKPTGDQPQAIEKLTAGIEIGEKYQTLLGVTGSGKTFTVANVVQNVQRPTLVLAHNKTLAAQLFMEFKEFFPDNAVEYFVSYYDYYQPEAYIATTGTYIEKDLSINEEVEKLRLSATASLLSGRRDVLIVASVSCIYGIGNPTEFHKSLISIAIGEKVTRTALLHSLVNALYARTLNEFQRGTFRVKGDVIDVFPAYADNAIRIQFFGDEIEKIQSFDPVTGNVESTFEQIQIYPANLFVTSKETLNGAIREIQDDMVKQVDFFNSIEKPLEAKRLQERTELDLEMIKELGYCSGIENYSRYLDGRLPGTRPFCLIDYFPKDFLMVIDESHVTVPQVHAMYGGDRSRKEALVEFGFRLPAAMDNRPLKFEEFEAIQNQVIYVSATPADYELERTGGAYIEQIIRPTGLLDPIIEVRPTLNQIDDLMEEIQKRSDADERVLVTTLTKKMAEELTKYFTKFGIRTRYIHSDVETLERIQIMQDLRLGLFDVLIGVNLLREGLDLPEVSLVAILDADKEGMLRSRRSMIQTVGRAARNVNGKAIMYADKITKSMQATLDETEYRRAKQIQYNEDHGLQPKALNKKISENLVGRSKDFPDEKYTQKEILQKVAETKASYSGEDFDKIIDQKQKEMEAAAKNLDFIKAAKLRDEIAALKA</sequence>
<comment type="domain">
    <text evidence="13">The beta-hairpin motif is involved in DNA binding.</text>
</comment>
<proteinExistence type="inferred from homology"/>
<dbReference type="Gene3D" id="4.10.860.10">
    <property type="entry name" value="UVR domain"/>
    <property type="match status" value="1"/>
</dbReference>
<evidence type="ECO:0000256" key="5">
    <source>
        <dbReference type="ARBA" id="ARBA00022763"/>
    </source>
</evidence>
<dbReference type="Gene3D" id="3.40.50.300">
    <property type="entry name" value="P-loop containing nucleotide triphosphate hydrolases"/>
    <property type="match status" value="3"/>
</dbReference>
<dbReference type="InterPro" id="IPR006935">
    <property type="entry name" value="Helicase/UvrB_N"/>
</dbReference>
<dbReference type="PANTHER" id="PTHR24029">
    <property type="entry name" value="UVRABC SYSTEM PROTEIN B"/>
    <property type="match status" value="1"/>
</dbReference>
<feature type="domain" description="Helicase ATP-binding" evidence="16">
    <location>
        <begin position="45"/>
        <end position="167"/>
    </location>
</feature>
<feature type="short sequence motif" description="Beta-hairpin" evidence="13">
    <location>
        <begin position="111"/>
        <end position="134"/>
    </location>
</feature>
<keyword evidence="6 13" id="KW-0228">DNA excision</keyword>
<keyword evidence="5 13" id="KW-0227">DNA damage</keyword>
<gene>
    <name evidence="13" type="primary">uvrB</name>
    <name evidence="18" type="ORF">SAMN05421786_10711</name>
</gene>
<dbReference type="SUPFAM" id="SSF46600">
    <property type="entry name" value="C-terminal UvrC-binding domain of UvrB"/>
    <property type="match status" value="1"/>
</dbReference>
<dbReference type="Pfam" id="PF00271">
    <property type="entry name" value="Helicase_C"/>
    <property type="match status" value="1"/>
</dbReference>
<feature type="domain" description="UVR" evidence="15">
    <location>
        <begin position="650"/>
        <end position="684"/>
    </location>
</feature>
<dbReference type="Pfam" id="PF02151">
    <property type="entry name" value="UVR"/>
    <property type="match status" value="1"/>
</dbReference>
<dbReference type="SMART" id="SM00487">
    <property type="entry name" value="DEXDc"/>
    <property type="match status" value="1"/>
</dbReference>
<dbReference type="HAMAP" id="MF_00204">
    <property type="entry name" value="UvrB"/>
    <property type="match status" value="1"/>
</dbReference>
<dbReference type="PROSITE" id="PS50151">
    <property type="entry name" value="UVR"/>
    <property type="match status" value="1"/>
</dbReference>
<dbReference type="Proteomes" id="UP000186744">
    <property type="component" value="Unassembled WGS sequence"/>
</dbReference>
<keyword evidence="9 13" id="KW-0234">DNA repair</keyword>
<keyword evidence="10 13" id="KW-0742">SOS response</keyword>
<dbReference type="GO" id="GO:0005737">
    <property type="term" value="C:cytoplasm"/>
    <property type="evidence" value="ECO:0007669"/>
    <property type="project" value="UniProtKB-SubCell"/>
</dbReference>
<evidence type="ECO:0000256" key="10">
    <source>
        <dbReference type="ARBA" id="ARBA00023236"/>
    </source>
</evidence>
<evidence type="ECO:0000256" key="6">
    <source>
        <dbReference type="ARBA" id="ARBA00022769"/>
    </source>
</evidence>
<evidence type="ECO:0000256" key="2">
    <source>
        <dbReference type="ARBA" id="ARBA00008533"/>
    </source>
</evidence>
<evidence type="ECO:0000256" key="13">
    <source>
        <dbReference type="HAMAP-Rule" id="MF_00204"/>
    </source>
</evidence>
<protein>
    <recommendedName>
        <fullName evidence="12 13">UvrABC system protein B</fullName>
        <shortName evidence="13">Protein UvrB</shortName>
    </recommendedName>
    <alternativeName>
        <fullName evidence="13">Excinuclease ABC subunit B</fullName>
    </alternativeName>
</protein>
<dbReference type="GO" id="GO:0016887">
    <property type="term" value="F:ATP hydrolysis activity"/>
    <property type="evidence" value="ECO:0007669"/>
    <property type="project" value="InterPro"/>
</dbReference>
<evidence type="ECO:0000256" key="14">
    <source>
        <dbReference type="RuleBase" id="RU003587"/>
    </source>
</evidence>
<name>A0A1N7PZ96_9FLAO</name>
<evidence type="ECO:0000256" key="3">
    <source>
        <dbReference type="ARBA" id="ARBA00022490"/>
    </source>
</evidence>
<dbReference type="InterPro" id="IPR041471">
    <property type="entry name" value="UvrB_inter"/>
</dbReference>
<evidence type="ECO:0000256" key="7">
    <source>
        <dbReference type="ARBA" id="ARBA00022840"/>
    </source>
</evidence>
<dbReference type="InterPro" id="IPR024759">
    <property type="entry name" value="UvrB_YAD/RRR_dom"/>
</dbReference>